<proteinExistence type="predicted"/>
<dbReference type="PROSITE" id="PS51819">
    <property type="entry name" value="VOC"/>
    <property type="match status" value="1"/>
</dbReference>
<dbReference type="InterPro" id="IPR004360">
    <property type="entry name" value="Glyas_Fos-R_dOase_dom"/>
</dbReference>
<evidence type="ECO:0000259" key="1">
    <source>
        <dbReference type="PROSITE" id="PS51819"/>
    </source>
</evidence>
<organism evidence="2">
    <name type="scientific">Alexandrium andersonii</name>
    <dbReference type="NCBI Taxonomy" id="327968"/>
    <lineage>
        <taxon>Eukaryota</taxon>
        <taxon>Sar</taxon>
        <taxon>Alveolata</taxon>
        <taxon>Dinophyceae</taxon>
        <taxon>Gonyaulacales</taxon>
        <taxon>Pyrocystaceae</taxon>
        <taxon>Alexandrium</taxon>
    </lineage>
</organism>
<sequence length="145" mass="16052">MHGVPGAKHCFLEAGNGFELSFVQVDDPPPRAAEPGVEIPRHLQHGLDDGRQMPGGTMAHVALRCRDAEELKAMRKQIKDAGVAITPIVDHGFCYSAYFQDPNGFQLELCTTYRSYIPEEEVRTPLLDQKVPKETTGRLPIVAKL</sequence>
<dbReference type="AlphaFoldDB" id="A0A7S2BPG8"/>
<accession>A0A7S2BPG8</accession>
<dbReference type="InterPro" id="IPR029068">
    <property type="entry name" value="Glyas_Bleomycin-R_OHBP_Dase"/>
</dbReference>
<evidence type="ECO:0000313" key="2">
    <source>
        <dbReference type="EMBL" id="CAD9402950.1"/>
    </source>
</evidence>
<dbReference type="Pfam" id="PF00903">
    <property type="entry name" value="Glyoxalase"/>
    <property type="match status" value="1"/>
</dbReference>
<dbReference type="SUPFAM" id="SSF54593">
    <property type="entry name" value="Glyoxalase/Bleomycin resistance protein/Dihydroxybiphenyl dioxygenase"/>
    <property type="match status" value="1"/>
</dbReference>
<gene>
    <name evidence="2" type="ORF">AAND1436_LOCUS12374</name>
</gene>
<name>A0A7S2BPG8_9DINO</name>
<protein>
    <recommendedName>
        <fullName evidence="1">VOC domain-containing protein</fullName>
    </recommendedName>
</protein>
<dbReference type="InterPro" id="IPR037523">
    <property type="entry name" value="VOC_core"/>
</dbReference>
<feature type="domain" description="VOC" evidence="1">
    <location>
        <begin position="1"/>
        <end position="112"/>
    </location>
</feature>
<dbReference type="EMBL" id="HBGQ01025129">
    <property type="protein sequence ID" value="CAD9402950.1"/>
    <property type="molecule type" value="Transcribed_RNA"/>
</dbReference>
<reference evidence="2" key="1">
    <citation type="submission" date="2021-01" db="EMBL/GenBank/DDBJ databases">
        <authorList>
            <person name="Corre E."/>
            <person name="Pelletier E."/>
            <person name="Niang G."/>
            <person name="Scheremetjew M."/>
            <person name="Finn R."/>
            <person name="Kale V."/>
            <person name="Holt S."/>
            <person name="Cochrane G."/>
            <person name="Meng A."/>
            <person name="Brown T."/>
            <person name="Cohen L."/>
        </authorList>
    </citation>
    <scope>NUCLEOTIDE SEQUENCE</scope>
    <source>
        <strain evidence="2">CCMP2222</strain>
    </source>
</reference>
<dbReference type="Gene3D" id="3.10.180.10">
    <property type="entry name" value="2,3-Dihydroxybiphenyl 1,2-Dioxygenase, domain 1"/>
    <property type="match status" value="1"/>
</dbReference>